<proteinExistence type="predicted"/>
<evidence type="ECO:0000313" key="2">
    <source>
        <dbReference type="EMBL" id="RAK25231.1"/>
    </source>
</evidence>
<reference evidence="2 3" key="1">
    <citation type="submission" date="2018-06" db="EMBL/GenBank/DDBJ databases">
        <title>Genomic Encyclopedia of Type Strains, Phase III (KMG-III): the genomes of soil and plant-associated and newly described type strains.</title>
        <authorList>
            <person name="Whitman W."/>
        </authorList>
    </citation>
    <scope>NUCLEOTIDE SEQUENCE [LARGE SCALE GENOMIC DNA]</scope>
    <source>
        <strain evidence="2 3">CGMCC 1.12398</strain>
    </source>
</reference>
<feature type="chain" id="PRO_5016468225" evidence="1">
    <location>
        <begin position="19"/>
        <end position="83"/>
    </location>
</feature>
<keyword evidence="3" id="KW-1185">Reference proteome</keyword>
<dbReference type="RefSeq" id="WP_111565789.1">
    <property type="nucleotide sequence ID" value="NZ_QLMI01000001.1"/>
</dbReference>
<accession>A0A327YXA5</accession>
<evidence type="ECO:0000256" key="1">
    <source>
        <dbReference type="SAM" id="SignalP"/>
    </source>
</evidence>
<dbReference type="EMBL" id="QLMI01000001">
    <property type="protein sequence ID" value="RAK25231.1"/>
    <property type="molecule type" value="Genomic_DNA"/>
</dbReference>
<protein>
    <submittedName>
        <fullName evidence="2">Uncharacterized protein</fullName>
    </submittedName>
</protein>
<keyword evidence="1" id="KW-0732">Signal</keyword>
<feature type="signal peptide" evidence="1">
    <location>
        <begin position="1"/>
        <end position="18"/>
    </location>
</feature>
<dbReference type="Proteomes" id="UP000249620">
    <property type="component" value="Unassembled WGS sequence"/>
</dbReference>
<dbReference type="AlphaFoldDB" id="A0A327YXA5"/>
<gene>
    <name evidence="2" type="ORF">B0I03_101393</name>
</gene>
<name>A0A327YXA5_9FLAO</name>
<organism evidence="2 3">
    <name type="scientific">Flavobacterium aquaticum</name>
    <dbReference type="NCBI Taxonomy" id="1236486"/>
    <lineage>
        <taxon>Bacteria</taxon>
        <taxon>Pseudomonadati</taxon>
        <taxon>Bacteroidota</taxon>
        <taxon>Flavobacteriia</taxon>
        <taxon>Flavobacteriales</taxon>
        <taxon>Flavobacteriaceae</taxon>
        <taxon>Flavobacterium</taxon>
    </lineage>
</organism>
<evidence type="ECO:0000313" key="3">
    <source>
        <dbReference type="Proteomes" id="UP000249620"/>
    </source>
</evidence>
<comment type="caution">
    <text evidence="2">The sequence shown here is derived from an EMBL/GenBank/DDBJ whole genome shotgun (WGS) entry which is preliminary data.</text>
</comment>
<sequence>MKKLFFTIALLVAIPIFSHQNSRVTITENVTTTVCVPFKVVGAGPNEAYFYSKDCALTFISINGGDLFKGNYCVDEDKVFICL</sequence>